<gene>
    <name evidence="1" type="ORF">SAMN05443667_10387</name>
</gene>
<keyword evidence="2" id="KW-1185">Reference proteome</keyword>
<sequence>MKRVKKLGVWMDHSIAYLMEFTNNPFEIKTIESELTEDNNQLILSKKSEALINMDQHTLYAYYNKIGEAIKNYKQIVLFGPADAKIELFDVLSEDHRFVKIKVEIKETDKMSVNQQHAFINKYFAEN</sequence>
<dbReference type="RefSeq" id="WP_091086086.1">
    <property type="nucleotide sequence ID" value="NZ_FNRD01000003.1"/>
</dbReference>
<proteinExistence type="predicted"/>
<evidence type="ECO:0000313" key="2">
    <source>
        <dbReference type="Proteomes" id="UP000198951"/>
    </source>
</evidence>
<dbReference type="SUPFAM" id="SSF53137">
    <property type="entry name" value="Translational machinery components"/>
    <property type="match status" value="1"/>
</dbReference>
<accession>A0A1H3ZWK2</accession>
<dbReference type="InterPro" id="IPR042226">
    <property type="entry name" value="eFR1_2_sf"/>
</dbReference>
<name>A0A1H3ZWK2_9FLAO</name>
<reference evidence="2" key="1">
    <citation type="submission" date="2016-10" db="EMBL/GenBank/DDBJ databases">
        <authorList>
            <person name="Varghese N."/>
            <person name="Submissions S."/>
        </authorList>
    </citation>
    <scope>NUCLEOTIDE SEQUENCE [LARGE SCALE GENOMIC DNA]</scope>
    <source>
        <strain evidence="2">DSM 22376</strain>
    </source>
</reference>
<dbReference type="STRING" id="150146.SAMN05443667_10387"/>
<dbReference type="AlphaFoldDB" id="A0A1H3ZWK2"/>
<dbReference type="Proteomes" id="UP000198951">
    <property type="component" value="Unassembled WGS sequence"/>
</dbReference>
<evidence type="ECO:0000313" key="1">
    <source>
        <dbReference type="EMBL" id="SEA27674.1"/>
    </source>
</evidence>
<dbReference type="Gene3D" id="3.30.420.60">
    <property type="entry name" value="eRF1 domain 2"/>
    <property type="match status" value="1"/>
</dbReference>
<dbReference type="EMBL" id="FNRD01000003">
    <property type="protein sequence ID" value="SEA27674.1"/>
    <property type="molecule type" value="Genomic_DNA"/>
</dbReference>
<dbReference type="OrthoDB" id="1122364at2"/>
<organism evidence="1 2">
    <name type="scientific">Flavobacterium gillisiae</name>
    <dbReference type="NCBI Taxonomy" id="150146"/>
    <lineage>
        <taxon>Bacteria</taxon>
        <taxon>Pseudomonadati</taxon>
        <taxon>Bacteroidota</taxon>
        <taxon>Flavobacteriia</taxon>
        <taxon>Flavobacteriales</taxon>
        <taxon>Flavobacteriaceae</taxon>
        <taxon>Flavobacterium</taxon>
    </lineage>
</organism>
<protein>
    <submittedName>
        <fullName evidence="1">Uncharacterized protein</fullName>
    </submittedName>
</protein>